<organism evidence="3 4">
    <name type="scientific">Psychromarinibacter halotolerans</name>
    <dbReference type="NCBI Taxonomy" id="1775175"/>
    <lineage>
        <taxon>Bacteria</taxon>
        <taxon>Pseudomonadati</taxon>
        <taxon>Pseudomonadota</taxon>
        <taxon>Alphaproteobacteria</taxon>
        <taxon>Rhodobacterales</taxon>
        <taxon>Paracoccaceae</taxon>
        <taxon>Psychromarinibacter</taxon>
    </lineage>
</organism>
<dbReference type="PANTHER" id="PTHR36440">
    <property type="entry name" value="PUTATIVE (AFU_ORTHOLOGUE AFUA_8G07350)-RELATED"/>
    <property type="match status" value="1"/>
</dbReference>
<feature type="domain" description="Cupin type-2" evidence="2">
    <location>
        <begin position="53"/>
        <end position="115"/>
    </location>
</feature>
<gene>
    <name evidence="3" type="ORF">ACFOGP_15630</name>
</gene>
<dbReference type="Gene3D" id="2.60.120.10">
    <property type="entry name" value="Jelly Rolls"/>
    <property type="match status" value="1"/>
</dbReference>
<name>A0ABV7GVA6_9RHOB</name>
<dbReference type="PANTHER" id="PTHR36440:SF1">
    <property type="entry name" value="PUTATIVE (AFU_ORTHOLOGUE AFUA_8G07350)-RELATED"/>
    <property type="match status" value="1"/>
</dbReference>
<protein>
    <submittedName>
        <fullName evidence="3">Cupin domain-containing protein</fullName>
    </submittedName>
</protein>
<evidence type="ECO:0000259" key="2">
    <source>
        <dbReference type="Pfam" id="PF07883"/>
    </source>
</evidence>
<sequence length="158" mass="16940">MKSYFALPLLALAATAHAHEPIEWQGSEVQVILEKDDSNGEMGMFTVRFSGPGGPPRHVHADAGEALLVLEGEAEFLNDGDRIIVKEGEAAYVPKGAEHTFRVLGESGGKLLVVVAPGGFEGFFDASKHVKMPEGMDEMKKISESFGQTFTGPPLEAE</sequence>
<proteinExistence type="predicted"/>
<dbReference type="RefSeq" id="WP_275631411.1">
    <property type="nucleotide sequence ID" value="NZ_JARGYD010000001.1"/>
</dbReference>
<feature type="signal peptide" evidence="1">
    <location>
        <begin position="1"/>
        <end position="18"/>
    </location>
</feature>
<dbReference type="EMBL" id="JBHRTB010000010">
    <property type="protein sequence ID" value="MFC3144151.1"/>
    <property type="molecule type" value="Genomic_DNA"/>
</dbReference>
<evidence type="ECO:0000313" key="3">
    <source>
        <dbReference type="EMBL" id="MFC3144151.1"/>
    </source>
</evidence>
<dbReference type="InterPro" id="IPR014710">
    <property type="entry name" value="RmlC-like_jellyroll"/>
</dbReference>
<dbReference type="InterPro" id="IPR013096">
    <property type="entry name" value="Cupin_2"/>
</dbReference>
<dbReference type="Pfam" id="PF07883">
    <property type="entry name" value="Cupin_2"/>
    <property type="match status" value="1"/>
</dbReference>
<keyword evidence="1" id="KW-0732">Signal</keyword>
<dbReference type="SUPFAM" id="SSF51182">
    <property type="entry name" value="RmlC-like cupins"/>
    <property type="match status" value="1"/>
</dbReference>
<accession>A0ABV7GVA6</accession>
<evidence type="ECO:0000256" key="1">
    <source>
        <dbReference type="SAM" id="SignalP"/>
    </source>
</evidence>
<dbReference type="Proteomes" id="UP001595632">
    <property type="component" value="Unassembled WGS sequence"/>
</dbReference>
<comment type="caution">
    <text evidence="3">The sequence shown here is derived from an EMBL/GenBank/DDBJ whole genome shotgun (WGS) entry which is preliminary data.</text>
</comment>
<dbReference type="InterPro" id="IPR053146">
    <property type="entry name" value="QDO-like"/>
</dbReference>
<keyword evidence="4" id="KW-1185">Reference proteome</keyword>
<reference evidence="4" key="1">
    <citation type="journal article" date="2019" name="Int. J. Syst. Evol. Microbiol.">
        <title>The Global Catalogue of Microorganisms (GCM) 10K type strain sequencing project: providing services to taxonomists for standard genome sequencing and annotation.</title>
        <authorList>
            <consortium name="The Broad Institute Genomics Platform"/>
            <consortium name="The Broad Institute Genome Sequencing Center for Infectious Disease"/>
            <person name="Wu L."/>
            <person name="Ma J."/>
        </authorList>
    </citation>
    <scope>NUCLEOTIDE SEQUENCE [LARGE SCALE GENOMIC DNA]</scope>
    <source>
        <strain evidence="4">KCTC 52366</strain>
    </source>
</reference>
<evidence type="ECO:0000313" key="4">
    <source>
        <dbReference type="Proteomes" id="UP001595632"/>
    </source>
</evidence>
<dbReference type="InterPro" id="IPR011051">
    <property type="entry name" value="RmlC_Cupin_sf"/>
</dbReference>
<feature type="chain" id="PRO_5047066901" evidence="1">
    <location>
        <begin position="19"/>
        <end position="158"/>
    </location>
</feature>